<evidence type="ECO:0000256" key="1">
    <source>
        <dbReference type="ARBA" id="ARBA00022448"/>
    </source>
</evidence>
<dbReference type="InterPro" id="IPR003593">
    <property type="entry name" value="AAA+_ATPase"/>
</dbReference>
<keyword evidence="1" id="KW-0813">Transport</keyword>
<feature type="domain" description="ABC transporter" evidence="5">
    <location>
        <begin position="13"/>
        <end position="243"/>
    </location>
</feature>
<dbReference type="GO" id="GO:0005524">
    <property type="term" value="F:ATP binding"/>
    <property type="evidence" value="ECO:0007669"/>
    <property type="project" value="UniProtKB-KW"/>
</dbReference>
<dbReference type="PROSITE" id="PS00211">
    <property type="entry name" value="ABC_TRANSPORTER_1"/>
    <property type="match status" value="1"/>
</dbReference>
<dbReference type="InterPro" id="IPR013611">
    <property type="entry name" value="Transp-assoc_OB_typ2"/>
</dbReference>
<evidence type="ECO:0000256" key="4">
    <source>
        <dbReference type="ARBA" id="ARBA00066388"/>
    </source>
</evidence>
<dbReference type="GO" id="GO:0016887">
    <property type="term" value="F:ATP hydrolysis activity"/>
    <property type="evidence" value="ECO:0007669"/>
    <property type="project" value="InterPro"/>
</dbReference>
<comment type="caution">
    <text evidence="6">The sequence shown here is derived from an EMBL/GenBank/DDBJ whole genome shotgun (WGS) entry which is preliminary data.</text>
</comment>
<dbReference type="SUPFAM" id="SSF50331">
    <property type="entry name" value="MOP-like"/>
    <property type="match status" value="1"/>
</dbReference>
<dbReference type="GO" id="GO:0043190">
    <property type="term" value="C:ATP-binding cassette (ABC) transporter complex"/>
    <property type="evidence" value="ECO:0007669"/>
    <property type="project" value="InterPro"/>
</dbReference>
<dbReference type="FunFam" id="3.40.50.300:FF:000425">
    <property type="entry name" value="Probable ABC transporter, ATP-binding subunit"/>
    <property type="match status" value="1"/>
</dbReference>
<organism evidence="6 7">
    <name type="scientific">Flexivirga caeni</name>
    <dbReference type="NCBI Taxonomy" id="2294115"/>
    <lineage>
        <taxon>Bacteria</taxon>
        <taxon>Bacillati</taxon>
        <taxon>Actinomycetota</taxon>
        <taxon>Actinomycetes</taxon>
        <taxon>Micrococcales</taxon>
        <taxon>Dermacoccaceae</taxon>
        <taxon>Flexivirga</taxon>
    </lineage>
</organism>
<dbReference type="PROSITE" id="PS50893">
    <property type="entry name" value="ABC_TRANSPORTER_2"/>
    <property type="match status" value="1"/>
</dbReference>
<evidence type="ECO:0000256" key="3">
    <source>
        <dbReference type="ARBA" id="ARBA00022840"/>
    </source>
</evidence>
<keyword evidence="3 6" id="KW-0067">ATP-binding</keyword>
<dbReference type="InterPro" id="IPR017871">
    <property type="entry name" value="ABC_transporter-like_CS"/>
</dbReference>
<dbReference type="OrthoDB" id="9802264at2"/>
<dbReference type="Pfam" id="PF08402">
    <property type="entry name" value="TOBE_2"/>
    <property type="match status" value="1"/>
</dbReference>
<dbReference type="InterPro" id="IPR003439">
    <property type="entry name" value="ABC_transporter-like_ATP-bd"/>
</dbReference>
<reference evidence="6 7" key="1">
    <citation type="submission" date="2018-11" db="EMBL/GenBank/DDBJ databases">
        <title>Draft genome of Simplicispira Flexivirga sp. BO-16.</title>
        <authorList>
            <person name="Im W.T."/>
        </authorList>
    </citation>
    <scope>NUCLEOTIDE SEQUENCE [LARGE SCALE GENOMIC DNA]</scope>
    <source>
        <strain evidence="6 7">BO-16</strain>
    </source>
</reference>
<evidence type="ECO:0000256" key="2">
    <source>
        <dbReference type="ARBA" id="ARBA00022741"/>
    </source>
</evidence>
<dbReference type="SMART" id="SM00382">
    <property type="entry name" value="AAA"/>
    <property type="match status" value="1"/>
</dbReference>
<evidence type="ECO:0000313" key="7">
    <source>
        <dbReference type="Proteomes" id="UP000271678"/>
    </source>
</evidence>
<dbReference type="AlphaFoldDB" id="A0A3M9M095"/>
<dbReference type="RefSeq" id="WP_123272718.1">
    <property type="nucleotide sequence ID" value="NZ_RJJQ01000021.1"/>
</dbReference>
<dbReference type="InterPro" id="IPR027417">
    <property type="entry name" value="P-loop_NTPase"/>
</dbReference>
<accession>A0A3M9M095</accession>
<dbReference type="Gene3D" id="3.40.50.300">
    <property type="entry name" value="P-loop containing nucleotide triphosphate hydrolases"/>
    <property type="match status" value="1"/>
</dbReference>
<name>A0A3M9M095_9MICO</name>
<keyword evidence="2" id="KW-0547">Nucleotide-binding</keyword>
<dbReference type="SUPFAM" id="SSF52540">
    <property type="entry name" value="P-loop containing nucleoside triphosphate hydrolases"/>
    <property type="match status" value="1"/>
</dbReference>
<dbReference type="InterPro" id="IPR008995">
    <property type="entry name" value="Mo/tungstate-bd_C_term_dom"/>
</dbReference>
<gene>
    <name evidence="6" type="ORF">EFY87_17190</name>
</gene>
<dbReference type="Proteomes" id="UP000271678">
    <property type="component" value="Unassembled WGS sequence"/>
</dbReference>
<keyword evidence="7" id="KW-1185">Reference proteome</keyword>
<dbReference type="GO" id="GO:0015418">
    <property type="term" value="F:ABC-type quaternary ammonium compound transporting activity"/>
    <property type="evidence" value="ECO:0007669"/>
    <property type="project" value="UniProtKB-EC"/>
</dbReference>
<evidence type="ECO:0000313" key="6">
    <source>
        <dbReference type="EMBL" id="RNI18996.1"/>
    </source>
</evidence>
<dbReference type="PANTHER" id="PTHR42781:SF4">
    <property type="entry name" value="SPERMIDINE_PUTRESCINE IMPORT ATP-BINDING PROTEIN POTA"/>
    <property type="match status" value="1"/>
</dbReference>
<dbReference type="EMBL" id="RJJQ01000021">
    <property type="protein sequence ID" value="RNI18996.1"/>
    <property type="molecule type" value="Genomic_DNA"/>
</dbReference>
<proteinExistence type="predicted"/>
<dbReference type="InterPro" id="IPR050093">
    <property type="entry name" value="ABC_SmlMolc_Importer"/>
</dbReference>
<sequence>MSAQPETTSAAEVELVGVTKQFGRKTVLSALDLRIEGGTLLALLGPSGCGKTTTLRVLAGFDTPSAGRVLIDGTDVTRASVKRRGIGIVFQAYSLFPHMTARENVAYGLRVARAGKTERSTRADELLDLVGLSELAGQYPQQLSGGQQQRVALARALAVRPRVLLLDEPLSALDAKVRAQLRGQIRQIQQETGTTTLMVTHDQEEALTMADQIGVMSDGRIEQLGTPSEIYQHPRTAFVSEFVGAVNRIPATVDGSALLVLNRRLVVSNPDAGLTGAVDALIRPEDLRIDAAGDGDSEINAMIMRGAVTSLDVTIDSLGTAFRVDLPSPAASRFHTGDRVRLTPTRDEALVDGHRERAES</sequence>
<dbReference type="PANTHER" id="PTHR42781">
    <property type="entry name" value="SPERMIDINE/PUTRESCINE IMPORT ATP-BINDING PROTEIN POTA"/>
    <property type="match status" value="1"/>
</dbReference>
<protein>
    <recommendedName>
        <fullName evidence="4">ABC-type quaternary amine transporter</fullName>
        <ecNumber evidence="4">7.6.2.9</ecNumber>
    </recommendedName>
</protein>
<dbReference type="EC" id="7.6.2.9" evidence="4"/>
<evidence type="ECO:0000259" key="5">
    <source>
        <dbReference type="PROSITE" id="PS50893"/>
    </source>
</evidence>
<dbReference type="Pfam" id="PF00005">
    <property type="entry name" value="ABC_tran"/>
    <property type="match status" value="1"/>
</dbReference>